<dbReference type="InterPro" id="IPR058163">
    <property type="entry name" value="LysR-type_TF_proteobact-type"/>
</dbReference>
<accession>A0A3B0X8T6</accession>
<evidence type="ECO:0000313" key="6">
    <source>
        <dbReference type="EMBL" id="VAW57869.1"/>
    </source>
</evidence>
<dbReference type="PANTHER" id="PTHR30537:SF35">
    <property type="entry name" value="TRANSCRIPTIONAL REGULATORY PROTEIN"/>
    <property type="match status" value="1"/>
</dbReference>
<dbReference type="GO" id="GO:0043565">
    <property type="term" value="F:sequence-specific DNA binding"/>
    <property type="evidence" value="ECO:0007669"/>
    <property type="project" value="TreeGrafter"/>
</dbReference>
<dbReference type="InterPro" id="IPR005119">
    <property type="entry name" value="LysR_subst-bd"/>
</dbReference>
<dbReference type="SUPFAM" id="SSF53850">
    <property type="entry name" value="Periplasmic binding protein-like II"/>
    <property type="match status" value="1"/>
</dbReference>
<evidence type="ECO:0000256" key="2">
    <source>
        <dbReference type="ARBA" id="ARBA00023015"/>
    </source>
</evidence>
<dbReference type="SUPFAM" id="SSF46785">
    <property type="entry name" value="Winged helix' DNA-binding domain"/>
    <property type="match status" value="1"/>
</dbReference>
<dbReference type="FunFam" id="1.10.10.10:FF:000001">
    <property type="entry name" value="LysR family transcriptional regulator"/>
    <property type="match status" value="1"/>
</dbReference>
<dbReference type="InterPro" id="IPR036388">
    <property type="entry name" value="WH-like_DNA-bd_sf"/>
</dbReference>
<dbReference type="PROSITE" id="PS50931">
    <property type="entry name" value="HTH_LYSR"/>
    <property type="match status" value="1"/>
</dbReference>
<reference evidence="6" key="1">
    <citation type="submission" date="2018-06" db="EMBL/GenBank/DDBJ databases">
        <authorList>
            <person name="Zhirakovskaya E."/>
        </authorList>
    </citation>
    <scope>NUCLEOTIDE SEQUENCE</scope>
</reference>
<dbReference type="Pfam" id="PF00126">
    <property type="entry name" value="HTH_1"/>
    <property type="match status" value="1"/>
</dbReference>
<evidence type="ECO:0000256" key="4">
    <source>
        <dbReference type="ARBA" id="ARBA00023163"/>
    </source>
</evidence>
<dbReference type="Pfam" id="PF03466">
    <property type="entry name" value="LysR_substrate"/>
    <property type="match status" value="1"/>
</dbReference>
<dbReference type="EMBL" id="UOFG01000003">
    <property type="protein sequence ID" value="VAW57869.1"/>
    <property type="molecule type" value="Genomic_DNA"/>
</dbReference>
<dbReference type="CDD" id="cd08422">
    <property type="entry name" value="PBP2_CrgA_like"/>
    <property type="match status" value="1"/>
</dbReference>
<keyword evidence="4" id="KW-0804">Transcription</keyword>
<dbReference type="AlphaFoldDB" id="A0A3B0X8T6"/>
<dbReference type="GO" id="GO:0006351">
    <property type="term" value="P:DNA-templated transcription"/>
    <property type="evidence" value="ECO:0007669"/>
    <property type="project" value="TreeGrafter"/>
</dbReference>
<evidence type="ECO:0000259" key="5">
    <source>
        <dbReference type="PROSITE" id="PS50931"/>
    </source>
</evidence>
<gene>
    <name evidence="6" type="ORF">MNBD_GAMMA11-1282</name>
</gene>
<keyword evidence="3" id="KW-0238">DNA-binding</keyword>
<sequence>MKENAHLLAYMDVFIQVADSGSFSEAARRLGVSQPSVSRQIGALEETLGIRLLQRTTRRMSLTEAGEVYYRKVRQIQRDVIEASNSILAFKETPSGLLKIGAPVGWTEIKIAPYLSEFMRAYPDIELEIQCTDTMQDIVEDRLDLVLRVAPLLDSSYVAQPLGKVELVVSATEQYFSEKGRPASPAEMVKHNCIMFGNNNQWRFQRGRTEQLVQVRGRVNTQMVSVMISMALQHMGVMLLPVQLIREPLANGELVEIFGDYSVCYAQLGAMDVFVLYSNRKHLPAKVRAFIDFFRDRM</sequence>
<dbReference type="InterPro" id="IPR000847">
    <property type="entry name" value="LysR_HTH_N"/>
</dbReference>
<protein>
    <submittedName>
        <fullName evidence="6">Transcriptional regulator, LysR family</fullName>
    </submittedName>
</protein>
<organism evidence="6">
    <name type="scientific">hydrothermal vent metagenome</name>
    <dbReference type="NCBI Taxonomy" id="652676"/>
    <lineage>
        <taxon>unclassified sequences</taxon>
        <taxon>metagenomes</taxon>
        <taxon>ecological metagenomes</taxon>
    </lineage>
</organism>
<feature type="domain" description="HTH lysR-type" evidence="5">
    <location>
        <begin position="6"/>
        <end position="63"/>
    </location>
</feature>
<name>A0A3B0X8T6_9ZZZZ</name>
<dbReference type="PRINTS" id="PR00039">
    <property type="entry name" value="HTHLYSR"/>
</dbReference>
<dbReference type="PANTHER" id="PTHR30537">
    <property type="entry name" value="HTH-TYPE TRANSCRIPTIONAL REGULATOR"/>
    <property type="match status" value="1"/>
</dbReference>
<dbReference type="Gene3D" id="1.10.10.10">
    <property type="entry name" value="Winged helix-like DNA-binding domain superfamily/Winged helix DNA-binding domain"/>
    <property type="match status" value="1"/>
</dbReference>
<comment type="similarity">
    <text evidence="1">Belongs to the LysR transcriptional regulatory family.</text>
</comment>
<dbReference type="GO" id="GO:0003700">
    <property type="term" value="F:DNA-binding transcription factor activity"/>
    <property type="evidence" value="ECO:0007669"/>
    <property type="project" value="InterPro"/>
</dbReference>
<keyword evidence="2" id="KW-0805">Transcription regulation</keyword>
<dbReference type="InterPro" id="IPR036390">
    <property type="entry name" value="WH_DNA-bd_sf"/>
</dbReference>
<evidence type="ECO:0000256" key="3">
    <source>
        <dbReference type="ARBA" id="ARBA00023125"/>
    </source>
</evidence>
<dbReference type="Gene3D" id="3.40.190.290">
    <property type="match status" value="1"/>
</dbReference>
<proteinExistence type="inferred from homology"/>
<evidence type="ECO:0000256" key="1">
    <source>
        <dbReference type="ARBA" id="ARBA00009437"/>
    </source>
</evidence>